<proteinExistence type="inferred from homology"/>
<comment type="subcellular location">
    <subcellularLocation>
        <location evidence="1">Membrane</location>
        <topology evidence="1">Single-pass type II membrane protein</topology>
    </subcellularLocation>
</comment>
<name>A0AAD8AAX3_DIPPU</name>
<dbReference type="InterPro" id="IPR000402">
    <property type="entry name" value="Na/K_ATPase_sub_beta"/>
</dbReference>
<keyword evidence="4" id="KW-0735">Signal-anchor</keyword>
<dbReference type="GO" id="GO:0030007">
    <property type="term" value="P:intracellular potassium ion homeostasis"/>
    <property type="evidence" value="ECO:0007669"/>
    <property type="project" value="TreeGrafter"/>
</dbReference>
<feature type="transmembrane region" description="Helical" evidence="8">
    <location>
        <begin position="40"/>
        <end position="63"/>
    </location>
</feature>
<keyword evidence="5 8" id="KW-1133">Transmembrane helix</keyword>
<dbReference type="Gene3D" id="2.60.40.1660">
    <property type="entry name" value="Na, k-atpase alpha subunit"/>
    <property type="match status" value="1"/>
</dbReference>
<dbReference type="PANTHER" id="PTHR11523">
    <property type="entry name" value="SODIUM/POTASSIUM-DEPENDENT ATPASE BETA SUBUNIT"/>
    <property type="match status" value="1"/>
</dbReference>
<evidence type="ECO:0000256" key="1">
    <source>
        <dbReference type="ARBA" id="ARBA00004606"/>
    </source>
</evidence>
<dbReference type="GO" id="GO:0001671">
    <property type="term" value="F:ATPase activator activity"/>
    <property type="evidence" value="ECO:0007669"/>
    <property type="project" value="TreeGrafter"/>
</dbReference>
<dbReference type="InterPro" id="IPR038702">
    <property type="entry name" value="Na/K_ATPase_sub_beta_sf"/>
</dbReference>
<evidence type="ECO:0000313" key="10">
    <source>
        <dbReference type="Proteomes" id="UP001233999"/>
    </source>
</evidence>
<evidence type="ECO:0000256" key="6">
    <source>
        <dbReference type="ARBA" id="ARBA00023136"/>
    </source>
</evidence>
<evidence type="ECO:0000256" key="3">
    <source>
        <dbReference type="ARBA" id="ARBA00022692"/>
    </source>
</evidence>
<keyword evidence="6 8" id="KW-0472">Membrane</keyword>
<evidence type="ECO:0000256" key="8">
    <source>
        <dbReference type="SAM" id="Phobius"/>
    </source>
</evidence>
<evidence type="ECO:0000256" key="2">
    <source>
        <dbReference type="ARBA" id="ARBA00005876"/>
    </source>
</evidence>
<dbReference type="Proteomes" id="UP001233999">
    <property type="component" value="Unassembled WGS sequence"/>
</dbReference>
<sequence length="288" mass="33274">MPEKAEEAETVNLQSLGENKNAGRRNSTRREQFPARNKRVLIIGGLVTVCIIILIIVGAWFIYNSVSDSHPEWLQTIPGLHFQPNSSVRDSLIMFRSTDSQSFQPWIEIIDNFLKDYEEDVSNNHVSCSYNNPPPPGKVCHISLKDFHQCSKENLYGYHKGSPCIFLKIHKFPNWVPEYYNVSELPDLMPQHLKNHILLQTLWVSCEGETNNDKEFIGPLKYLPRMGFPGYFFPYRNIDGYLSPLVAIQLERPQVGIVINIECKLWAKNIAHDREKRIGLTRFELMVD</sequence>
<dbReference type="GO" id="GO:0005890">
    <property type="term" value="C:sodium:potassium-exchanging ATPase complex"/>
    <property type="evidence" value="ECO:0007669"/>
    <property type="project" value="InterPro"/>
</dbReference>
<comment type="caution">
    <text evidence="9">The sequence shown here is derived from an EMBL/GenBank/DDBJ whole genome shotgun (WGS) entry which is preliminary data.</text>
</comment>
<evidence type="ECO:0000313" key="9">
    <source>
        <dbReference type="EMBL" id="KAJ9595669.1"/>
    </source>
</evidence>
<evidence type="ECO:0000256" key="4">
    <source>
        <dbReference type="ARBA" id="ARBA00022968"/>
    </source>
</evidence>
<evidence type="ECO:0000256" key="5">
    <source>
        <dbReference type="ARBA" id="ARBA00022989"/>
    </source>
</evidence>
<dbReference type="Pfam" id="PF00287">
    <property type="entry name" value="Na_K-ATPase"/>
    <property type="match status" value="1"/>
</dbReference>
<dbReference type="GO" id="GO:0036376">
    <property type="term" value="P:sodium ion export across plasma membrane"/>
    <property type="evidence" value="ECO:0007669"/>
    <property type="project" value="TreeGrafter"/>
</dbReference>
<dbReference type="EMBL" id="JASPKZ010002320">
    <property type="protein sequence ID" value="KAJ9595669.1"/>
    <property type="molecule type" value="Genomic_DNA"/>
</dbReference>
<dbReference type="GO" id="GO:1990573">
    <property type="term" value="P:potassium ion import across plasma membrane"/>
    <property type="evidence" value="ECO:0007669"/>
    <property type="project" value="TreeGrafter"/>
</dbReference>
<organism evidence="9 10">
    <name type="scientific">Diploptera punctata</name>
    <name type="common">Pacific beetle cockroach</name>
    <dbReference type="NCBI Taxonomy" id="6984"/>
    <lineage>
        <taxon>Eukaryota</taxon>
        <taxon>Metazoa</taxon>
        <taxon>Ecdysozoa</taxon>
        <taxon>Arthropoda</taxon>
        <taxon>Hexapoda</taxon>
        <taxon>Insecta</taxon>
        <taxon>Pterygota</taxon>
        <taxon>Neoptera</taxon>
        <taxon>Polyneoptera</taxon>
        <taxon>Dictyoptera</taxon>
        <taxon>Blattodea</taxon>
        <taxon>Blaberoidea</taxon>
        <taxon>Blaberidae</taxon>
        <taxon>Diplopterinae</taxon>
        <taxon>Diploptera</taxon>
    </lineage>
</organism>
<evidence type="ECO:0008006" key="11">
    <source>
        <dbReference type="Google" id="ProtNLM"/>
    </source>
</evidence>
<dbReference type="PANTHER" id="PTHR11523:SF28">
    <property type="entry name" value="NA_K-ATPASE BETA SUBUNIT ISOFORM 4-RELATED"/>
    <property type="match status" value="1"/>
</dbReference>
<reference evidence="9" key="1">
    <citation type="journal article" date="2023" name="IScience">
        <title>Live-bearing cockroach genome reveals convergent evolutionary mechanisms linked to viviparity in insects and beyond.</title>
        <authorList>
            <person name="Fouks B."/>
            <person name="Harrison M.C."/>
            <person name="Mikhailova A.A."/>
            <person name="Marchal E."/>
            <person name="English S."/>
            <person name="Carruthers M."/>
            <person name="Jennings E.C."/>
            <person name="Chiamaka E.L."/>
            <person name="Frigard R.A."/>
            <person name="Pippel M."/>
            <person name="Attardo G.M."/>
            <person name="Benoit J.B."/>
            <person name="Bornberg-Bauer E."/>
            <person name="Tobe S.S."/>
        </authorList>
    </citation>
    <scope>NUCLEOTIDE SEQUENCE</scope>
    <source>
        <strain evidence="9">Stay&amp;Tobe</strain>
    </source>
</reference>
<gene>
    <name evidence="9" type="ORF">L9F63_013135</name>
</gene>
<comment type="similarity">
    <text evidence="2">Belongs to the X(+)/potassium ATPases subunit beta family.</text>
</comment>
<dbReference type="AlphaFoldDB" id="A0AAD8AAX3"/>
<evidence type="ECO:0000256" key="7">
    <source>
        <dbReference type="SAM" id="MobiDB-lite"/>
    </source>
</evidence>
<protein>
    <recommendedName>
        <fullName evidence="11">Sodium/potassium-transporting ATPase subunit beta-2</fullName>
    </recommendedName>
</protein>
<dbReference type="GO" id="GO:0006883">
    <property type="term" value="P:intracellular sodium ion homeostasis"/>
    <property type="evidence" value="ECO:0007669"/>
    <property type="project" value="TreeGrafter"/>
</dbReference>
<keyword evidence="10" id="KW-1185">Reference proteome</keyword>
<keyword evidence="3 8" id="KW-0812">Transmembrane</keyword>
<feature type="region of interest" description="Disordered" evidence="7">
    <location>
        <begin position="1"/>
        <end position="30"/>
    </location>
</feature>
<accession>A0AAD8AAX3</accession>
<reference evidence="9" key="2">
    <citation type="submission" date="2023-05" db="EMBL/GenBank/DDBJ databases">
        <authorList>
            <person name="Fouks B."/>
        </authorList>
    </citation>
    <scope>NUCLEOTIDE SEQUENCE</scope>
    <source>
        <strain evidence="9">Stay&amp;Tobe</strain>
        <tissue evidence="9">Testes</tissue>
    </source>
</reference>